<dbReference type="InterPro" id="IPR006860">
    <property type="entry name" value="FecR"/>
</dbReference>
<dbReference type="PANTHER" id="PTHR30273">
    <property type="entry name" value="PERIPLASMIC SIGNAL SENSOR AND SIGMA FACTOR ACTIVATOR FECR-RELATED"/>
    <property type="match status" value="1"/>
</dbReference>
<feature type="transmembrane region" description="Helical" evidence="1">
    <location>
        <begin position="84"/>
        <end position="105"/>
    </location>
</feature>
<keyword evidence="1" id="KW-0812">Transmembrane</keyword>
<keyword evidence="1" id="KW-0472">Membrane</keyword>
<dbReference type="Pfam" id="PF13385">
    <property type="entry name" value="Laminin_G_3"/>
    <property type="match status" value="1"/>
</dbReference>
<keyword evidence="4" id="KW-1185">Reference proteome</keyword>
<dbReference type="InterPro" id="IPR013320">
    <property type="entry name" value="ConA-like_dom_sf"/>
</dbReference>
<name>A0ABW4Z9E8_9BACT</name>
<dbReference type="RefSeq" id="WP_377086703.1">
    <property type="nucleotide sequence ID" value="NZ_JBHSJL010000014.1"/>
</dbReference>
<evidence type="ECO:0000313" key="4">
    <source>
        <dbReference type="Proteomes" id="UP001597389"/>
    </source>
</evidence>
<dbReference type="InterPro" id="IPR012373">
    <property type="entry name" value="Ferrdict_sens_TM"/>
</dbReference>
<dbReference type="PANTHER" id="PTHR30273:SF2">
    <property type="entry name" value="PROTEIN FECR"/>
    <property type="match status" value="1"/>
</dbReference>
<keyword evidence="1" id="KW-1133">Transmembrane helix</keyword>
<evidence type="ECO:0000259" key="2">
    <source>
        <dbReference type="Pfam" id="PF04773"/>
    </source>
</evidence>
<dbReference type="SUPFAM" id="SSF49899">
    <property type="entry name" value="Concanavalin A-like lectins/glucanases"/>
    <property type="match status" value="1"/>
</dbReference>
<sequence>MNHDALHEKISRLLDQDLSPEEFAELENTLIHDPEARAYYRQQAQFHSLMALEFDKATNTHPQLNSVVSMDTILERQKWRSLKVSALVAAAVVLISILSLNFFLIPTPSNTLSFETAPASIFTLTKARPNPNKPHDQMEPGDSLKLDQGALSLTFASGVRSIILAPADLTLTTGGHLTLQQGSAWFDVPANATGFTVTTKELKVVDLGTQFGVTSRPKGFDEVHVFKGSVEAHSLRKKNTSLTLNAGNARRLNTVGALVHIPADPSNYLTNLPNALPHVHWNFDENFQAQGSHPIANSIHTQANGTPEITLGKVGAALQLNGSDAFLLSDWNGFAGNRPRTAAFWIKFPKNADFTGHPRGIVGWGDNSIKNAKWKIALTANKKSSSPTLRVSWGDYWIDCPTPLTPDTWHHVLVTSSGSLDTQNRPHADIYLNAKKVRAKPRPIGHQTLPAPNTKTFTRNASPLVIGNDLRSHVSRIPLHATIDELFVFDGYLPPEDASSWLQNLTSH</sequence>
<dbReference type="EMBL" id="JBHUJB010000028">
    <property type="protein sequence ID" value="MFD2158569.1"/>
    <property type="molecule type" value="Genomic_DNA"/>
</dbReference>
<dbReference type="Proteomes" id="UP001597389">
    <property type="component" value="Unassembled WGS sequence"/>
</dbReference>
<protein>
    <submittedName>
        <fullName evidence="3">LamG-like jellyroll fold domain-containing protein</fullName>
    </submittedName>
</protein>
<feature type="domain" description="FecR protein" evidence="2">
    <location>
        <begin position="176"/>
        <end position="231"/>
    </location>
</feature>
<evidence type="ECO:0000256" key="1">
    <source>
        <dbReference type="SAM" id="Phobius"/>
    </source>
</evidence>
<organism evidence="3 4">
    <name type="scientific">Rubritalea tangerina</name>
    <dbReference type="NCBI Taxonomy" id="430798"/>
    <lineage>
        <taxon>Bacteria</taxon>
        <taxon>Pseudomonadati</taxon>
        <taxon>Verrucomicrobiota</taxon>
        <taxon>Verrucomicrobiia</taxon>
        <taxon>Verrucomicrobiales</taxon>
        <taxon>Rubritaleaceae</taxon>
        <taxon>Rubritalea</taxon>
    </lineage>
</organism>
<dbReference type="Pfam" id="PF04773">
    <property type="entry name" value="FecR"/>
    <property type="match status" value="1"/>
</dbReference>
<dbReference type="Gene3D" id="2.60.120.1440">
    <property type="match status" value="1"/>
</dbReference>
<dbReference type="Gene3D" id="2.60.120.200">
    <property type="match status" value="1"/>
</dbReference>
<reference evidence="4" key="1">
    <citation type="journal article" date="2019" name="Int. J. Syst. Evol. Microbiol.">
        <title>The Global Catalogue of Microorganisms (GCM) 10K type strain sequencing project: providing services to taxonomists for standard genome sequencing and annotation.</title>
        <authorList>
            <consortium name="The Broad Institute Genomics Platform"/>
            <consortium name="The Broad Institute Genome Sequencing Center for Infectious Disease"/>
            <person name="Wu L."/>
            <person name="Ma J."/>
        </authorList>
    </citation>
    <scope>NUCLEOTIDE SEQUENCE [LARGE SCALE GENOMIC DNA]</scope>
    <source>
        <strain evidence="4">CCUG 57942</strain>
    </source>
</reference>
<gene>
    <name evidence="3" type="ORF">ACFSW8_06645</name>
</gene>
<accession>A0ABW4Z9E8</accession>
<comment type="caution">
    <text evidence="3">The sequence shown here is derived from an EMBL/GenBank/DDBJ whole genome shotgun (WGS) entry which is preliminary data.</text>
</comment>
<evidence type="ECO:0000313" key="3">
    <source>
        <dbReference type="EMBL" id="MFD2158569.1"/>
    </source>
</evidence>
<proteinExistence type="predicted"/>